<dbReference type="InterPro" id="IPR050219">
    <property type="entry name" value="DnaG_primase"/>
</dbReference>
<dbReference type="SUPFAM" id="SSF56731">
    <property type="entry name" value="DNA primase core"/>
    <property type="match status" value="1"/>
</dbReference>
<dbReference type="SMART" id="SM00493">
    <property type="entry name" value="TOPRIM"/>
    <property type="match status" value="1"/>
</dbReference>
<evidence type="ECO:0000256" key="7">
    <source>
        <dbReference type="ARBA" id="ARBA00022771"/>
    </source>
</evidence>
<evidence type="ECO:0000313" key="14">
    <source>
        <dbReference type="EMBL" id="GAA5501290.1"/>
    </source>
</evidence>
<dbReference type="InterPro" id="IPR034151">
    <property type="entry name" value="TOPRIM_DnaG_bac"/>
</dbReference>
<evidence type="ECO:0000256" key="2">
    <source>
        <dbReference type="ARBA" id="ARBA00022515"/>
    </source>
</evidence>
<comment type="catalytic activity">
    <reaction evidence="12">
        <text>ssDNA + n NTP = ssDNA/pppN(pN)n-1 hybrid + (n-1) diphosphate.</text>
        <dbReference type="EC" id="2.7.7.101"/>
    </reaction>
</comment>
<sequence>MGTKEDVRSRLNIAEVVGEHVRLTPAGKGRMKGLCPFHKEKSPSFQVDTEQGYYYCFGCKASGDIFSFVQQTENLSFGDALRKLAEKAGVQVEAKYGEKSSRDLYDVNAFALAYFREHLAGPALDYLRRRGLSDETIASFELGYAPEGWDGLLKLARTKGFSEKQLLEAGLLIENPENGRVYDRFRGRVMFPIRDHLGRLVGFGGRVLDDSKPKYLNTPETEAFKKGELLYGLDKARTHFKENGKENRAEIVVVEGYMDVITMHQHGFTGAVASLGTALTADHATLLERLGAQSIVLMFDHDEAGLKATLSGLEQVLGAKFRVRATSVPSGKDPADALLAGDDEGIRTALDVGLDEVQFRVQAAVDAHGLDTQEGKRRVLMQLLPRMQNLDPLDDGAERMRSLACELLGIQPRALLEWIGSKAKRRILTDTHLAGMSTARAEEENELKLLRQLLVDPTLLAKLDGSTPWRNEAVRKVMLAARGAQSPDDILEVFRGQPEEALLIRLMFEGKDSGTLSRAHSQQFDQKVSAYAAAAVDDIQVTMSIDSMRSEVDLLKKQVVSAAPAEQLGILKQIQELQRAIEAEKRGRRGMA</sequence>
<evidence type="ECO:0000256" key="9">
    <source>
        <dbReference type="ARBA" id="ARBA00022842"/>
    </source>
</evidence>
<dbReference type="EMBL" id="BAABRN010000008">
    <property type="protein sequence ID" value="GAA5501290.1"/>
    <property type="molecule type" value="Genomic_DNA"/>
</dbReference>
<comment type="caution">
    <text evidence="14">The sequence shown here is derived from an EMBL/GenBank/DDBJ whole genome shotgun (WGS) entry which is preliminary data.</text>
</comment>
<keyword evidence="5 12" id="KW-0235">DNA replication</keyword>
<dbReference type="InterPro" id="IPR036977">
    <property type="entry name" value="DNA_primase_Znf_CHC2"/>
</dbReference>
<organism evidence="14 15">
    <name type="scientific">Deinococcus xinjiangensis</name>
    <dbReference type="NCBI Taxonomy" id="457454"/>
    <lineage>
        <taxon>Bacteria</taxon>
        <taxon>Thermotogati</taxon>
        <taxon>Deinococcota</taxon>
        <taxon>Deinococci</taxon>
        <taxon>Deinococcales</taxon>
        <taxon>Deinococcaceae</taxon>
        <taxon>Deinococcus</taxon>
    </lineage>
</organism>
<dbReference type="Pfam" id="PF01807">
    <property type="entry name" value="Zn_ribbon_DnaG"/>
    <property type="match status" value="1"/>
</dbReference>
<keyword evidence="2 12" id="KW-0639">Primosome</keyword>
<dbReference type="InterPro" id="IPR006295">
    <property type="entry name" value="DNA_primase_DnaG"/>
</dbReference>
<dbReference type="Pfam" id="PF08275">
    <property type="entry name" value="DNAG_N"/>
    <property type="match status" value="1"/>
</dbReference>
<comment type="function">
    <text evidence="12">RNA polymerase that catalyzes the synthesis of short RNA molecules used as primers for DNA polymerase during DNA replication.</text>
</comment>
<keyword evidence="7 12" id="KW-0863">Zinc-finger</keyword>
<name>A0ABP9VAT8_9DEIO</name>
<dbReference type="Gene3D" id="3.90.980.10">
    <property type="entry name" value="DNA primase, catalytic core, N-terminal domain"/>
    <property type="match status" value="1"/>
</dbReference>
<proteinExistence type="inferred from homology"/>
<comment type="domain">
    <text evidence="12">Contains an N-terminal zinc-binding domain, a central core domain that contains the primase activity, and a C-terminal DnaB-binding domain.</text>
</comment>
<dbReference type="Gene3D" id="3.90.580.10">
    <property type="entry name" value="Zinc finger, CHC2-type domain"/>
    <property type="match status" value="1"/>
</dbReference>
<dbReference type="Proteomes" id="UP001458946">
    <property type="component" value="Unassembled WGS sequence"/>
</dbReference>
<dbReference type="PROSITE" id="PS50880">
    <property type="entry name" value="TOPRIM"/>
    <property type="match status" value="1"/>
</dbReference>
<protein>
    <recommendedName>
        <fullName evidence="12">DNA primase</fullName>
        <ecNumber evidence="12">2.7.7.101</ecNumber>
    </recommendedName>
</protein>
<feature type="zinc finger region" description="CHC2-type" evidence="12">
    <location>
        <begin position="35"/>
        <end position="59"/>
    </location>
</feature>
<feature type="domain" description="Toprim" evidence="13">
    <location>
        <begin position="249"/>
        <end position="329"/>
    </location>
</feature>
<gene>
    <name evidence="12 14" type="primary">dnaG</name>
    <name evidence="14" type="ORF">Dxin01_01022</name>
</gene>
<dbReference type="InterPro" id="IPR037068">
    <property type="entry name" value="DNA_primase_core_N_sf"/>
</dbReference>
<reference evidence="14 15" key="1">
    <citation type="submission" date="2024-02" db="EMBL/GenBank/DDBJ databases">
        <title>Deinococcus xinjiangensis NBRC 107630.</title>
        <authorList>
            <person name="Ichikawa N."/>
            <person name="Katano-Makiyama Y."/>
            <person name="Hidaka K."/>
        </authorList>
    </citation>
    <scope>NUCLEOTIDE SEQUENCE [LARGE SCALE GENOMIC DNA]</scope>
    <source>
        <strain evidence="14 15">NBRC 107630</strain>
    </source>
</reference>
<comment type="similarity">
    <text evidence="12">Belongs to the DnaG primase family.</text>
</comment>
<evidence type="ECO:0000256" key="8">
    <source>
        <dbReference type="ARBA" id="ARBA00022833"/>
    </source>
</evidence>
<keyword evidence="3 12" id="KW-0808">Transferase</keyword>
<dbReference type="PANTHER" id="PTHR30313">
    <property type="entry name" value="DNA PRIMASE"/>
    <property type="match status" value="1"/>
</dbReference>
<keyword evidence="10 12" id="KW-0238">DNA-binding</keyword>
<evidence type="ECO:0000256" key="4">
    <source>
        <dbReference type="ARBA" id="ARBA00022695"/>
    </source>
</evidence>
<keyword evidence="1 12" id="KW-0240">DNA-directed RNA polymerase</keyword>
<keyword evidence="9" id="KW-0460">Magnesium</keyword>
<dbReference type="Pfam" id="PF13155">
    <property type="entry name" value="Toprim_2"/>
    <property type="match status" value="1"/>
</dbReference>
<keyword evidence="4 12" id="KW-0548">Nucleotidyltransferase</keyword>
<keyword evidence="6 12" id="KW-0479">Metal-binding</keyword>
<keyword evidence="11 12" id="KW-0804">Transcription</keyword>
<dbReference type="SMART" id="SM00400">
    <property type="entry name" value="ZnF_CHCC"/>
    <property type="match status" value="1"/>
</dbReference>
<dbReference type="SUPFAM" id="SSF57783">
    <property type="entry name" value="Zinc beta-ribbon"/>
    <property type="match status" value="1"/>
</dbReference>
<dbReference type="PANTHER" id="PTHR30313:SF2">
    <property type="entry name" value="DNA PRIMASE"/>
    <property type="match status" value="1"/>
</dbReference>
<evidence type="ECO:0000256" key="12">
    <source>
        <dbReference type="HAMAP-Rule" id="MF_00974"/>
    </source>
</evidence>
<evidence type="ECO:0000256" key="3">
    <source>
        <dbReference type="ARBA" id="ARBA00022679"/>
    </source>
</evidence>
<dbReference type="NCBIfam" id="TIGR01391">
    <property type="entry name" value="dnaG"/>
    <property type="match status" value="1"/>
</dbReference>
<dbReference type="EC" id="2.7.7.101" evidence="12"/>
<dbReference type="Gene3D" id="3.40.1360.10">
    <property type="match status" value="1"/>
</dbReference>
<comment type="cofactor">
    <cofactor evidence="12">
        <name>Zn(2+)</name>
        <dbReference type="ChEBI" id="CHEBI:29105"/>
    </cofactor>
    <text evidence="12">Binds 1 zinc ion per monomer.</text>
</comment>
<comment type="subunit">
    <text evidence="12">Monomer. Interacts with DnaB.</text>
</comment>
<keyword evidence="15" id="KW-1185">Reference proteome</keyword>
<keyword evidence="8 12" id="KW-0862">Zinc</keyword>
<dbReference type="CDD" id="cd03364">
    <property type="entry name" value="TOPRIM_DnaG_primases"/>
    <property type="match status" value="1"/>
</dbReference>
<evidence type="ECO:0000259" key="13">
    <source>
        <dbReference type="PROSITE" id="PS50880"/>
    </source>
</evidence>
<evidence type="ECO:0000313" key="15">
    <source>
        <dbReference type="Proteomes" id="UP001458946"/>
    </source>
</evidence>
<dbReference type="InterPro" id="IPR013264">
    <property type="entry name" value="DNAG_N"/>
</dbReference>
<dbReference type="InterPro" id="IPR030846">
    <property type="entry name" value="DnaG_bac"/>
</dbReference>
<dbReference type="HAMAP" id="MF_00974">
    <property type="entry name" value="DNA_primase_DnaG"/>
    <property type="match status" value="1"/>
</dbReference>
<evidence type="ECO:0000256" key="10">
    <source>
        <dbReference type="ARBA" id="ARBA00023125"/>
    </source>
</evidence>
<evidence type="ECO:0000256" key="11">
    <source>
        <dbReference type="ARBA" id="ARBA00023163"/>
    </source>
</evidence>
<dbReference type="InterPro" id="IPR002694">
    <property type="entry name" value="Znf_CHC2"/>
</dbReference>
<dbReference type="InterPro" id="IPR006171">
    <property type="entry name" value="TOPRIM_dom"/>
</dbReference>
<dbReference type="RefSeq" id="WP_353541264.1">
    <property type="nucleotide sequence ID" value="NZ_BAABRN010000008.1"/>
</dbReference>
<evidence type="ECO:0000256" key="1">
    <source>
        <dbReference type="ARBA" id="ARBA00022478"/>
    </source>
</evidence>
<evidence type="ECO:0000256" key="6">
    <source>
        <dbReference type="ARBA" id="ARBA00022723"/>
    </source>
</evidence>
<accession>A0ABP9VAT8</accession>
<evidence type="ECO:0000256" key="5">
    <source>
        <dbReference type="ARBA" id="ARBA00022705"/>
    </source>
</evidence>